<evidence type="ECO:0000256" key="7">
    <source>
        <dbReference type="ARBA" id="ARBA00043224"/>
    </source>
</evidence>
<dbReference type="Gene3D" id="3.40.50.850">
    <property type="entry name" value="Isochorismatase-like"/>
    <property type="match status" value="1"/>
</dbReference>
<evidence type="ECO:0000313" key="9">
    <source>
        <dbReference type="EMBL" id="KAA6184222.1"/>
    </source>
</evidence>
<keyword evidence="10" id="KW-1185">Reference proteome</keyword>
<dbReference type="PANTHER" id="PTHR11080">
    <property type="entry name" value="PYRAZINAMIDASE/NICOTINAMIDASE"/>
    <property type="match status" value="1"/>
</dbReference>
<dbReference type="InterPro" id="IPR036380">
    <property type="entry name" value="Isochorismatase-like_sf"/>
</dbReference>
<evidence type="ECO:0000256" key="4">
    <source>
        <dbReference type="ARBA" id="ARBA00022801"/>
    </source>
</evidence>
<comment type="similarity">
    <text evidence="1">Belongs to the isochorismatase family.</text>
</comment>
<dbReference type="InterPro" id="IPR000868">
    <property type="entry name" value="Isochorismatase-like_dom"/>
</dbReference>
<dbReference type="GO" id="GO:0019363">
    <property type="term" value="P:pyridine nucleotide biosynthetic process"/>
    <property type="evidence" value="ECO:0007669"/>
    <property type="project" value="UniProtKB-KW"/>
</dbReference>
<evidence type="ECO:0000256" key="3">
    <source>
        <dbReference type="ARBA" id="ARBA00022723"/>
    </source>
</evidence>
<reference evidence="9 10" key="1">
    <citation type="submission" date="2019-09" db="EMBL/GenBank/DDBJ databases">
        <title>Whole-genome sequence of the purple sulfur bacterium Thiohalocapsa marina DSM 19078.</title>
        <authorList>
            <person name="Kyndt J.A."/>
            <person name="Meyer T.E."/>
        </authorList>
    </citation>
    <scope>NUCLEOTIDE SEQUENCE [LARGE SCALE GENOMIC DNA]</scope>
    <source>
        <strain evidence="9 10">DSM 19078</strain>
    </source>
</reference>
<feature type="domain" description="Isochorismatase-like" evidence="8">
    <location>
        <begin position="3"/>
        <end position="91"/>
    </location>
</feature>
<comment type="pathway">
    <text evidence="5">Cofactor biosynthesis; nicotinate biosynthesis; nicotinate from nicotinamide: step 1/1.</text>
</comment>
<dbReference type="PANTHER" id="PTHR11080:SF2">
    <property type="entry name" value="LD05707P"/>
    <property type="match status" value="1"/>
</dbReference>
<dbReference type="GO" id="GO:0008936">
    <property type="term" value="F:nicotinamidase activity"/>
    <property type="evidence" value="ECO:0007669"/>
    <property type="project" value="UniProtKB-EC"/>
</dbReference>
<keyword evidence="4" id="KW-0378">Hydrolase</keyword>
<evidence type="ECO:0000259" key="8">
    <source>
        <dbReference type="Pfam" id="PF00857"/>
    </source>
</evidence>
<sequence>MFRNHYSAFDAEDDAGEALSSVLPRLGIKRIYIGGLATDYCVLNTTLDLLRAGYQVIVLTDACRAVNVAPDDGIKAIETMLSHGAVTMTTAAVEQ</sequence>
<evidence type="ECO:0000256" key="2">
    <source>
        <dbReference type="ARBA" id="ARBA00022642"/>
    </source>
</evidence>
<organism evidence="9 10">
    <name type="scientific">Thiohalocapsa marina</name>
    <dbReference type="NCBI Taxonomy" id="424902"/>
    <lineage>
        <taxon>Bacteria</taxon>
        <taxon>Pseudomonadati</taxon>
        <taxon>Pseudomonadota</taxon>
        <taxon>Gammaproteobacteria</taxon>
        <taxon>Chromatiales</taxon>
        <taxon>Chromatiaceae</taxon>
        <taxon>Thiohalocapsa</taxon>
    </lineage>
</organism>
<dbReference type="Pfam" id="PF00857">
    <property type="entry name" value="Isochorismatase"/>
    <property type="match status" value="1"/>
</dbReference>
<gene>
    <name evidence="9" type="ORF">F2Q65_12970</name>
</gene>
<keyword evidence="3" id="KW-0479">Metal-binding</keyword>
<dbReference type="AlphaFoldDB" id="A0A5M8FRV4"/>
<name>A0A5M8FRV4_9GAMM</name>
<dbReference type="InterPro" id="IPR052347">
    <property type="entry name" value="Isochorismatase_Nicotinamidase"/>
</dbReference>
<evidence type="ECO:0000313" key="10">
    <source>
        <dbReference type="Proteomes" id="UP000322981"/>
    </source>
</evidence>
<dbReference type="RefSeq" id="WP_150093840.1">
    <property type="nucleotide sequence ID" value="NZ_VWXX01000022.1"/>
</dbReference>
<evidence type="ECO:0000256" key="5">
    <source>
        <dbReference type="ARBA" id="ARBA00037900"/>
    </source>
</evidence>
<dbReference type="Proteomes" id="UP000322981">
    <property type="component" value="Unassembled WGS sequence"/>
</dbReference>
<dbReference type="EMBL" id="VWXX01000022">
    <property type="protein sequence ID" value="KAA6184222.1"/>
    <property type="molecule type" value="Genomic_DNA"/>
</dbReference>
<comment type="caution">
    <text evidence="9">The sequence shown here is derived from an EMBL/GenBank/DDBJ whole genome shotgun (WGS) entry which is preliminary data.</text>
</comment>
<evidence type="ECO:0000256" key="1">
    <source>
        <dbReference type="ARBA" id="ARBA00006336"/>
    </source>
</evidence>
<evidence type="ECO:0000256" key="6">
    <source>
        <dbReference type="ARBA" id="ARBA00039017"/>
    </source>
</evidence>
<dbReference type="SUPFAM" id="SSF52499">
    <property type="entry name" value="Isochorismatase-like hydrolases"/>
    <property type="match status" value="1"/>
</dbReference>
<keyword evidence="2" id="KW-0662">Pyridine nucleotide biosynthesis</keyword>
<proteinExistence type="inferred from homology"/>
<protein>
    <recommendedName>
        <fullName evidence="6">nicotinamidase</fullName>
        <ecNumber evidence="6">3.5.1.19</ecNumber>
    </recommendedName>
    <alternativeName>
        <fullName evidence="7">Nicotinamide deamidase</fullName>
    </alternativeName>
</protein>
<dbReference type="OrthoDB" id="9791276at2"/>
<accession>A0A5M8FRV4</accession>
<dbReference type="EC" id="3.5.1.19" evidence="6"/>
<dbReference type="GO" id="GO:0046872">
    <property type="term" value="F:metal ion binding"/>
    <property type="evidence" value="ECO:0007669"/>
    <property type="project" value="UniProtKB-KW"/>
</dbReference>